<accession>A0A4S8KPQ0</accession>
<dbReference type="Proteomes" id="UP000297245">
    <property type="component" value="Unassembled WGS sequence"/>
</dbReference>
<evidence type="ECO:0000313" key="3">
    <source>
        <dbReference type="Proteomes" id="UP000297245"/>
    </source>
</evidence>
<evidence type="ECO:0000256" key="1">
    <source>
        <dbReference type="SAM" id="SignalP"/>
    </source>
</evidence>
<feature type="signal peptide" evidence="1">
    <location>
        <begin position="1"/>
        <end position="26"/>
    </location>
</feature>
<organism evidence="2 3">
    <name type="scientific">Dendrothele bispora (strain CBS 962.96)</name>
    <dbReference type="NCBI Taxonomy" id="1314807"/>
    <lineage>
        <taxon>Eukaryota</taxon>
        <taxon>Fungi</taxon>
        <taxon>Dikarya</taxon>
        <taxon>Basidiomycota</taxon>
        <taxon>Agaricomycotina</taxon>
        <taxon>Agaricomycetes</taxon>
        <taxon>Agaricomycetidae</taxon>
        <taxon>Agaricales</taxon>
        <taxon>Agaricales incertae sedis</taxon>
        <taxon>Dendrothele</taxon>
    </lineage>
</organism>
<proteinExistence type="predicted"/>
<keyword evidence="1" id="KW-0732">Signal</keyword>
<dbReference type="OrthoDB" id="2758521at2759"/>
<dbReference type="EMBL" id="ML180364">
    <property type="protein sequence ID" value="THU77684.1"/>
    <property type="molecule type" value="Genomic_DNA"/>
</dbReference>
<keyword evidence="3" id="KW-1185">Reference proteome</keyword>
<name>A0A4S8KPQ0_DENBC</name>
<sequence>MPFILYFLFFLPLQFLLLDITSSVAAGSIVNVTIDDTLGDSRTNLKVQYSESTSSAHLSSANNTGWKHQTSQSCNDCQVKAICQNDDDVCTRTSMTPLNGTKVTVTFQFNGSAVYIYFAPAHSTSSGNKPNANSAEFLLNGQHSTSVDLIQQHNSSAGDWLVYSISSIPFGLHQFSIQLSYPSSAVFDYAVYTDRRWKYYSIGLERYHGAERQPGLTVCHISSIFIFIF</sequence>
<dbReference type="AlphaFoldDB" id="A0A4S8KPQ0"/>
<gene>
    <name evidence="2" type="ORF">K435DRAFT_82762</name>
</gene>
<protein>
    <submittedName>
        <fullName evidence="2">Uncharacterized protein</fullName>
    </submittedName>
</protein>
<feature type="chain" id="PRO_5020431141" evidence="1">
    <location>
        <begin position="27"/>
        <end position="229"/>
    </location>
</feature>
<reference evidence="2 3" key="1">
    <citation type="journal article" date="2019" name="Nat. Ecol. Evol.">
        <title>Megaphylogeny resolves global patterns of mushroom evolution.</title>
        <authorList>
            <person name="Varga T."/>
            <person name="Krizsan K."/>
            <person name="Foldi C."/>
            <person name="Dima B."/>
            <person name="Sanchez-Garcia M."/>
            <person name="Sanchez-Ramirez S."/>
            <person name="Szollosi G.J."/>
            <person name="Szarkandi J.G."/>
            <person name="Papp V."/>
            <person name="Albert L."/>
            <person name="Andreopoulos W."/>
            <person name="Angelini C."/>
            <person name="Antonin V."/>
            <person name="Barry K.W."/>
            <person name="Bougher N.L."/>
            <person name="Buchanan P."/>
            <person name="Buyck B."/>
            <person name="Bense V."/>
            <person name="Catcheside P."/>
            <person name="Chovatia M."/>
            <person name="Cooper J."/>
            <person name="Damon W."/>
            <person name="Desjardin D."/>
            <person name="Finy P."/>
            <person name="Geml J."/>
            <person name="Haridas S."/>
            <person name="Hughes K."/>
            <person name="Justo A."/>
            <person name="Karasinski D."/>
            <person name="Kautmanova I."/>
            <person name="Kiss B."/>
            <person name="Kocsube S."/>
            <person name="Kotiranta H."/>
            <person name="LaButti K.M."/>
            <person name="Lechner B.E."/>
            <person name="Liimatainen K."/>
            <person name="Lipzen A."/>
            <person name="Lukacs Z."/>
            <person name="Mihaltcheva S."/>
            <person name="Morgado L.N."/>
            <person name="Niskanen T."/>
            <person name="Noordeloos M.E."/>
            <person name="Ohm R.A."/>
            <person name="Ortiz-Santana B."/>
            <person name="Ovrebo C."/>
            <person name="Racz N."/>
            <person name="Riley R."/>
            <person name="Savchenko A."/>
            <person name="Shiryaev A."/>
            <person name="Soop K."/>
            <person name="Spirin V."/>
            <person name="Szebenyi C."/>
            <person name="Tomsovsky M."/>
            <person name="Tulloss R.E."/>
            <person name="Uehling J."/>
            <person name="Grigoriev I.V."/>
            <person name="Vagvolgyi C."/>
            <person name="Papp T."/>
            <person name="Martin F.M."/>
            <person name="Miettinen O."/>
            <person name="Hibbett D.S."/>
            <person name="Nagy L.G."/>
        </authorList>
    </citation>
    <scope>NUCLEOTIDE SEQUENCE [LARGE SCALE GENOMIC DNA]</scope>
    <source>
        <strain evidence="2 3">CBS 962.96</strain>
    </source>
</reference>
<evidence type="ECO:0000313" key="2">
    <source>
        <dbReference type="EMBL" id="THU77684.1"/>
    </source>
</evidence>